<organism evidence="4 5">
    <name type="scientific">Staurois parvus</name>
    <dbReference type="NCBI Taxonomy" id="386267"/>
    <lineage>
        <taxon>Eukaryota</taxon>
        <taxon>Metazoa</taxon>
        <taxon>Chordata</taxon>
        <taxon>Craniata</taxon>
        <taxon>Vertebrata</taxon>
        <taxon>Euteleostomi</taxon>
        <taxon>Amphibia</taxon>
        <taxon>Batrachia</taxon>
        <taxon>Anura</taxon>
        <taxon>Neobatrachia</taxon>
        <taxon>Ranoidea</taxon>
        <taxon>Ranidae</taxon>
        <taxon>Staurois</taxon>
    </lineage>
</organism>
<gene>
    <name evidence="4" type="ORF">SPARVUS_LOCUS16576479</name>
</gene>
<sequence>MFLWFRCPTDKVEVMNNVTGQKHCHPSPCTRWSCRNGGNCVAQSQQKFICQCRKGFKGRACETIQARAGKIVGLSSGSILAISMCLLIFIALLVSYTVWSQWGRSKFRKGGVYHIPAEHESWEDIRENTLNYNEGGGEHDQRWKKTVLSQTD</sequence>
<dbReference type="Proteomes" id="UP001162483">
    <property type="component" value="Unassembled WGS sequence"/>
</dbReference>
<comment type="caution">
    <text evidence="1">Lacks conserved residue(s) required for the propagation of feature annotation.</text>
</comment>
<evidence type="ECO:0000313" key="5">
    <source>
        <dbReference type="Proteomes" id="UP001162483"/>
    </source>
</evidence>
<reference evidence="4" key="1">
    <citation type="submission" date="2023-05" db="EMBL/GenBank/DDBJ databases">
        <authorList>
            <person name="Stuckert A."/>
        </authorList>
    </citation>
    <scope>NUCLEOTIDE SEQUENCE</scope>
</reference>
<dbReference type="InterPro" id="IPR000742">
    <property type="entry name" value="EGF"/>
</dbReference>
<feature type="transmembrane region" description="Helical" evidence="2">
    <location>
        <begin position="79"/>
        <end position="99"/>
    </location>
</feature>
<keyword evidence="2" id="KW-0812">Transmembrane</keyword>
<dbReference type="PROSITE" id="PS50026">
    <property type="entry name" value="EGF_3"/>
    <property type="match status" value="1"/>
</dbReference>
<keyword evidence="1" id="KW-0245">EGF-like domain</keyword>
<proteinExistence type="predicted"/>
<feature type="disulfide bond" evidence="1">
    <location>
        <begin position="52"/>
        <end position="61"/>
    </location>
</feature>
<feature type="domain" description="EGF-like" evidence="3">
    <location>
        <begin position="25"/>
        <end position="62"/>
    </location>
</feature>
<evidence type="ECO:0000256" key="1">
    <source>
        <dbReference type="PROSITE-ProRule" id="PRU00076"/>
    </source>
</evidence>
<accession>A0ABN9HQI2</accession>
<evidence type="ECO:0000259" key="3">
    <source>
        <dbReference type="PROSITE" id="PS50026"/>
    </source>
</evidence>
<name>A0ABN9HQI2_9NEOB</name>
<keyword evidence="5" id="KW-1185">Reference proteome</keyword>
<evidence type="ECO:0000256" key="2">
    <source>
        <dbReference type="SAM" id="Phobius"/>
    </source>
</evidence>
<dbReference type="SUPFAM" id="SSF57196">
    <property type="entry name" value="EGF/Laminin"/>
    <property type="match status" value="1"/>
</dbReference>
<comment type="caution">
    <text evidence="4">The sequence shown here is derived from an EMBL/GenBank/DDBJ whole genome shotgun (WGS) entry which is preliminary data.</text>
</comment>
<dbReference type="SMART" id="SM00181">
    <property type="entry name" value="EGF"/>
    <property type="match status" value="1"/>
</dbReference>
<dbReference type="PROSITE" id="PS01186">
    <property type="entry name" value="EGF_2"/>
    <property type="match status" value="1"/>
</dbReference>
<keyword evidence="1" id="KW-1015">Disulfide bond</keyword>
<protein>
    <recommendedName>
        <fullName evidence="3">EGF-like domain-containing protein</fullName>
    </recommendedName>
</protein>
<dbReference type="Gene3D" id="2.10.25.10">
    <property type="entry name" value="Laminin"/>
    <property type="match status" value="1"/>
</dbReference>
<keyword evidence="2" id="KW-0472">Membrane</keyword>
<dbReference type="PROSITE" id="PS00022">
    <property type="entry name" value="EGF_1"/>
    <property type="match status" value="1"/>
</dbReference>
<evidence type="ECO:0000313" key="4">
    <source>
        <dbReference type="EMBL" id="CAI9624040.1"/>
    </source>
</evidence>
<dbReference type="EMBL" id="CATNWA010021813">
    <property type="protein sequence ID" value="CAI9624040.1"/>
    <property type="molecule type" value="Genomic_DNA"/>
</dbReference>
<keyword evidence="2" id="KW-1133">Transmembrane helix</keyword>